<dbReference type="InterPro" id="IPR050696">
    <property type="entry name" value="FtsA/MreB"/>
</dbReference>
<gene>
    <name evidence="1" type="ORF">GC101_05540</name>
</gene>
<evidence type="ECO:0000313" key="1">
    <source>
        <dbReference type="EMBL" id="NOU78341.1"/>
    </source>
</evidence>
<name>A0ABX1YC34_9BACL</name>
<reference evidence="1 2" key="1">
    <citation type="submission" date="2019-10" db="EMBL/GenBank/DDBJ databases">
        <title>Description of Paenibacillus terricola sp. nov.</title>
        <authorList>
            <person name="Carlier A."/>
            <person name="Qi S."/>
        </authorList>
    </citation>
    <scope>NUCLEOTIDE SEQUENCE [LARGE SCALE GENOMIC DNA]</scope>
    <source>
        <strain evidence="1 2">LMG 31459</strain>
    </source>
</reference>
<dbReference type="InterPro" id="IPR043129">
    <property type="entry name" value="ATPase_NBD"/>
</dbReference>
<dbReference type="PANTHER" id="PTHR32432:SF13">
    <property type="entry name" value="ETHANOLAMINE AMMONIA-LYASE REACTIVASE EUTA"/>
    <property type="match status" value="1"/>
</dbReference>
<comment type="caution">
    <text evidence="1">The sequence shown here is derived from an EMBL/GenBank/DDBJ whole genome shotgun (WGS) entry which is preliminary data.</text>
</comment>
<dbReference type="RefSeq" id="WP_171716446.1">
    <property type="nucleotide sequence ID" value="NZ_WHOB01000018.1"/>
</dbReference>
<organism evidence="1 2">
    <name type="scientific">Paenibacillus phytohabitans</name>
    <dbReference type="NCBI Taxonomy" id="2654978"/>
    <lineage>
        <taxon>Bacteria</taxon>
        <taxon>Bacillati</taxon>
        <taxon>Bacillota</taxon>
        <taxon>Bacilli</taxon>
        <taxon>Bacillales</taxon>
        <taxon>Paenibacillaceae</taxon>
        <taxon>Paenibacillus</taxon>
    </lineage>
</organism>
<dbReference type="SUPFAM" id="SSF53067">
    <property type="entry name" value="Actin-like ATPase domain"/>
    <property type="match status" value="1"/>
</dbReference>
<keyword evidence="2" id="KW-1185">Reference proteome</keyword>
<dbReference type="PANTHER" id="PTHR32432">
    <property type="entry name" value="CELL DIVISION PROTEIN FTSA-RELATED"/>
    <property type="match status" value="1"/>
</dbReference>
<dbReference type="Proteomes" id="UP000596857">
    <property type="component" value="Unassembled WGS sequence"/>
</dbReference>
<accession>A0ABX1YC34</accession>
<proteinExistence type="predicted"/>
<evidence type="ECO:0000313" key="2">
    <source>
        <dbReference type="Proteomes" id="UP000596857"/>
    </source>
</evidence>
<dbReference type="InterPro" id="IPR009377">
    <property type="entry name" value="EutA"/>
</dbReference>
<dbReference type="PIRSF" id="PIRSF012293">
    <property type="entry name" value="EutA"/>
    <property type="match status" value="1"/>
</dbReference>
<sequence>MAFILALQQAGGNGIEPKREITSVGIDIGTSTTKIVFSRLTVGRRYGLSMLPQYQITERNIIYESPMHLTPLIGESQIDLPALQQILSAEYHSAALKPEEVDTGAVIITGETAVRSNADSILHQLAGESGEFVVAQAGGDLEAVLAGKGAGAEAHSQRAAGTIVNVDIGGGTANAAYFNSGSCIGTLNFHIGGRLIMLDKAGTVAKIYPAARQWLNREGLWLQEGEQADWPVLQEVTRRWSELLLEVLLKGSDPQACPLIYGHQDLPAAFAKETTVTELWISGGVGALMEQAAPRNIAETARYGDIGPLLAHAIKKTAGHYPVKLQAAPGAQRATVIGAGVHTLQLSGSTVYADPNLLPLRNIPVIELVWPVQAQDVEQPDEVLASIQAAFAAGAIRHGSIEPEAMQFAIAIPEITHCSYAVLRRIAEAVTGCSRKYKLKLCILICENDIAKALGNCIYLLSQGRQACVCLDQITVAHGDYIDIGIPADGNYIPVAVKTLVFNSTN</sequence>
<protein>
    <submittedName>
        <fullName evidence="1">Ethanolamine utilization protein</fullName>
    </submittedName>
</protein>
<dbReference type="EMBL" id="WHOB01000018">
    <property type="protein sequence ID" value="NOU78341.1"/>
    <property type="molecule type" value="Genomic_DNA"/>
</dbReference>
<dbReference type="Pfam" id="PF06277">
    <property type="entry name" value="EutA"/>
    <property type="match status" value="1"/>
</dbReference>